<dbReference type="InterPro" id="IPR007891">
    <property type="entry name" value="CHASE3"/>
</dbReference>
<feature type="domain" description="Histidine kinase" evidence="10">
    <location>
        <begin position="500"/>
        <end position="720"/>
    </location>
</feature>
<evidence type="ECO:0000256" key="4">
    <source>
        <dbReference type="ARBA" id="ARBA00022679"/>
    </source>
</evidence>
<evidence type="ECO:0000256" key="7">
    <source>
        <dbReference type="PROSITE-ProRule" id="PRU00169"/>
    </source>
</evidence>
<evidence type="ECO:0000256" key="2">
    <source>
        <dbReference type="ARBA" id="ARBA00012438"/>
    </source>
</evidence>
<dbReference type="PANTHER" id="PTHR45339:SF1">
    <property type="entry name" value="HYBRID SIGNAL TRANSDUCTION HISTIDINE KINASE J"/>
    <property type="match status" value="1"/>
</dbReference>
<keyword evidence="4" id="KW-0808">Transferase</keyword>
<dbReference type="Pfam" id="PF13185">
    <property type="entry name" value="GAF_2"/>
    <property type="match status" value="1"/>
</dbReference>
<dbReference type="Gene3D" id="3.30.565.10">
    <property type="entry name" value="Histidine kinase-like ATPase, C-terminal domain"/>
    <property type="match status" value="1"/>
</dbReference>
<dbReference type="EMBL" id="CP077091">
    <property type="protein sequence ID" value="QXI18125.1"/>
    <property type="molecule type" value="Genomic_DNA"/>
</dbReference>
<feature type="transmembrane region" description="Helical" evidence="9">
    <location>
        <begin position="20"/>
        <end position="43"/>
    </location>
</feature>
<evidence type="ECO:0000313" key="13">
    <source>
        <dbReference type="Proteomes" id="UP000631521"/>
    </source>
</evidence>
<dbReference type="KEGG" id="phv:HU739_003770"/>
<keyword evidence="8" id="KW-0175">Coiled coil</keyword>
<proteinExistence type="predicted"/>
<keyword evidence="9" id="KW-0812">Transmembrane</keyword>
<accession>A0A9E6TH29</accession>
<dbReference type="Pfam" id="PF00072">
    <property type="entry name" value="Response_reg"/>
    <property type="match status" value="3"/>
</dbReference>
<dbReference type="CDD" id="cd00082">
    <property type="entry name" value="HisKA"/>
    <property type="match status" value="1"/>
</dbReference>
<dbReference type="PRINTS" id="PR00344">
    <property type="entry name" value="BCTRLSENSOR"/>
</dbReference>
<keyword evidence="13" id="KW-1185">Reference proteome</keyword>
<dbReference type="InterPro" id="IPR036097">
    <property type="entry name" value="HisK_dim/P_sf"/>
</dbReference>
<evidence type="ECO:0000256" key="3">
    <source>
        <dbReference type="ARBA" id="ARBA00022553"/>
    </source>
</evidence>
<evidence type="ECO:0000259" key="10">
    <source>
        <dbReference type="PROSITE" id="PS50109"/>
    </source>
</evidence>
<dbReference type="Gene3D" id="3.40.50.2300">
    <property type="match status" value="3"/>
</dbReference>
<dbReference type="SUPFAM" id="SSF55781">
    <property type="entry name" value="GAF domain-like"/>
    <property type="match status" value="1"/>
</dbReference>
<dbReference type="InterPro" id="IPR004358">
    <property type="entry name" value="Sig_transdc_His_kin-like_C"/>
</dbReference>
<keyword evidence="9" id="KW-1133">Transmembrane helix</keyword>
<dbReference type="PROSITE" id="PS50110">
    <property type="entry name" value="RESPONSE_REGULATORY"/>
    <property type="match status" value="3"/>
</dbReference>
<dbReference type="SUPFAM" id="SSF52172">
    <property type="entry name" value="CheY-like"/>
    <property type="match status" value="3"/>
</dbReference>
<feature type="modified residue" description="4-aspartylphosphate" evidence="7">
    <location>
        <position position="823"/>
    </location>
</feature>
<dbReference type="InterPro" id="IPR003594">
    <property type="entry name" value="HATPase_dom"/>
</dbReference>
<dbReference type="Pfam" id="PF05227">
    <property type="entry name" value="CHASE3"/>
    <property type="match status" value="1"/>
</dbReference>
<dbReference type="SMART" id="SM00448">
    <property type="entry name" value="REC"/>
    <property type="match status" value="3"/>
</dbReference>
<dbReference type="SMART" id="SM00387">
    <property type="entry name" value="HATPase_c"/>
    <property type="match status" value="1"/>
</dbReference>
<keyword evidence="5" id="KW-0418">Kinase</keyword>
<dbReference type="InterPro" id="IPR003661">
    <property type="entry name" value="HisK_dim/P_dom"/>
</dbReference>
<dbReference type="SUPFAM" id="SSF47384">
    <property type="entry name" value="Homodimeric domain of signal transducing histidine kinase"/>
    <property type="match status" value="1"/>
</dbReference>
<evidence type="ECO:0000256" key="8">
    <source>
        <dbReference type="SAM" id="Coils"/>
    </source>
</evidence>
<dbReference type="PANTHER" id="PTHR45339">
    <property type="entry name" value="HYBRID SIGNAL TRANSDUCTION HISTIDINE KINASE J"/>
    <property type="match status" value="1"/>
</dbReference>
<keyword evidence="6" id="KW-0902">Two-component regulatory system</keyword>
<feature type="coiled-coil region" evidence="8">
    <location>
        <begin position="389"/>
        <end position="490"/>
    </location>
</feature>
<dbReference type="AlphaFoldDB" id="A0A9E6TH29"/>
<name>A0A9E6TH29_9PSED</name>
<dbReference type="InterPro" id="IPR001789">
    <property type="entry name" value="Sig_transdc_resp-reg_receiver"/>
</dbReference>
<dbReference type="CDD" id="cd19410">
    <property type="entry name" value="HK9-like_sensor"/>
    <property type="match status" value="1"/>
</dbReference>
<dbReference type="Pfam" id="PF00512">
    <property type="entry name" value="HisKA"/>
    <property type="match status" value="1"/>
</dbReference>
<keyword evidence="3 7" id="KW-0597">Phosphoprotein</keyword>
<dbReference type="CDD" id="cd17546">
    <property type="entry name" value="REC_hyHK_CKI1_RcsC-like"/>
    <property type="match status" value="1"/>
</dbReference>
<reference evidence="12 13" key="2">
    <citation type="journal article" date="2021" name="Microorganisms">
        <title>The Ever-Expanding Pseudomonas Genus: Description of 43 New Species and Partition of the Pseudomonas putida Group.</title>
        <authorList>
            <person name="Girard L."/>
            <person name="Lood C."/>
            <person name="Hofte M."/>
            <person name="Vandamme P."/>
            <person name="Rokni-Zadeh H."/>
            <person name="van Noort V."/>
            <person name="Lavigne R."/>
            <person name="De Mot R."/>
        </authorList>
    </citation>
    <scope>NUCLEOTIDE SEQUENCE [LARGE SCALE GENOMIC DNA]</scope>
    <source>
        <strain evidence="12 13">SWRI65</strain>
    </source>
</reference>
<dbReference type="InterPro" id="IPR005467">
    <property type="entry name" value="His_kinase_dom"/>
</dbReference>
<dbReference type="SMART" id="SM00388">
    <property type="entry name" value="HisKA"/>
    <property type="match status" value="1"/>
</dbReference>
<feature type="modified residue" description="4-aspartylphosphate" evidence="7">
    <location>
        <position position="945"/>
    </location>
</feature>
<comment type="catalytic activity">
    <reaction evidence="1">
        <text>ATP + protein L-histidine = ADP + protein N-phospho-L-histidine.</text>
        <dbReference type="EC" id="2.7.13.3"/>
    </reaction>
</comment>
<dbReference type="FunFam" id="3.30.565.10:FF:000010">
    <property type="entry name" value="Sensor histidine kinase RcsC"/>
    <property type="match status" value="1"/>
</dbReference>
<dbReference type="PROSITE" id="PS50109">
    <property type="entry name" value="HIS_KIN"/>
    <property type="match status" value="1"/>
</dbReference>
<dbReference type="Proteomes" id="UP000631521">
    <property type="component" value="Chromosome"/>
</dbReference>
<reference evidence="12 13" key="1">
    <citation type="journal article" date="2020" name="Microorganisms">
        <title>Reliable Identification of Environmental Pseudomonas Isolates Using the rpoD Gene.</title>
        <authorList>
            <consortium name="The Broad Institute Genome Sequencing Platform"/>
            <person name="Girard L."/>
            <person name="Lood C."/>
            <person name="Rokni-Zadeh H."/>
            <person name="van Noort V."/>
            <person name="Lavigne R."/>
            <person name="De Mot R."/>
        </authorList>
    </citation>
    <scope>NUCLEOTIDE SEQUENCE [LARGE SCALE GENOMIC DNA]</scope>
    <source>
        <strain evidence="12 13">SWRI65</strain>
    </source>
</reference>
<dbReference type="Pfam" id="PF02518">
    <property type="entry name" value="HATPase_c"/>
    <property type="match status" value="1"/>
</dbReference>
<sequence length="1165" mass="129848">MSSPSSVDEQRFRKLLSRNISLPLGVGAISAVFFVSLITYLLSVIQWVEHTDRVINNANEAVKLTVDLETGMRGYLLSGDEHFLDPYETAKPRIAVALNTLLELTADNPIQTDRLRRLQALQVEWANYAQSMIDLQRSSGDYRGAVKAGRGKRLTDEIRKQFEDVIETEQVLRATRNEDVRRTTVWSISLYLLFIAGISGLLAYIGRRDLVNLSQSYSATLSAQEASAQRLERQAWLRNGQTQLAEQVLGQLTLNLLGRNILQFCAQYLGSAVAALYVREEHGGLKRVATYGFSREQEDQEQVIYSGEGIAGQVAQQARLIRLDSVPADYFKVSSGLGEGLPHSVLVVPTSDDDRVNGVIELGFLRPLTDRDIDLLELIAGNIGTSIEAARYRQRLQEVLAETQQLNEELQVQQEELKTANEELEEQSRILKESQAHLETQQVELEQTNEQLAEQAQTLAEQRDAMDLKNNLLNQAQVQLEERAEELQRSSKYKSEFLANMSHELRTPLNSSLILAKLLAENPHENLTTEQVKFAESIYSAGNDLLNLINDILDISKVEAGKLEVVPENTSVARLADSLRSLFEPVAADKHLTFSVDLLPGAPSVLFTDRQRLEQVIKNLLSNAVKFTEQGAVSLTISGQPNDGIAFVVQDSGIGIAADQQESIFEAFRQADGTTNRKYGGTGLGLSISRDLATLLGGSISVSSTPGQGSVFTLVLPQHYSESNQVASLPSTFTPPAPSAAVAPAPTPVVSPLAPVHIPRFADDRDKAPFATRCILVVEDEPNFAHILYDLAHELGYHCLVAHGADEGYDLAREFVPDAILLDMRLPDHSGLTVLQRLKEHAGTRHIPVHVISVEDRVEAAMHMGAIGYAVKPTTREELKDVFARLEAKLTQKVKRVLLVEDDDLQRESIARLIGDEDIEITAVGLAQDALELLRNTIYDCMVIDLKLPDMLGNDLLKRMSTEDICSFPPVIVYTGRNLTRDEEAELRKYSRSIIIKGARSPERLLDEVTLFLHKVESQLSHERQKMLKTARSRDKVFEGRKVLLVDDDVRNIFALTSALEHKGAVVVIGRNGREAIERLNEVEDIDLVLMDVMMPEMDGFEATVEIRKDPRWRKLPIIAVTAKAMKDDQERCLQAGANDYLAKPIDLDRLFSLIRVWLPKMERI</sequence>
<feature type="domain" description="Response regulatory" evidence="11">
    <location>
        <begin position="896"/>
        <end position="1012"/>
    </location>
</feature>
<dbReference type="RefSeq" id="WP_186551426.1">
    <property type="nucleotide sequence ID" value="NZ_CP077091.1"/>
</dbReference>
<dbReference type="CDD" id="cd00156">
    <property type="entry name" value="REC"/>
    <property type="match status" value="2"/>
</dbReference>
<feature type="modified residue" description="4-aspartylphosphate" evidence="7">
    <location>
        <position position="1092"/>
    </location>
</feature>
<dbReference type="SUPFAM" id="SSF55874">
    <property type="entry name" value="ATPase domain of HSP90 chaperone/DNA topoisomerase II/histidine kinase"/>
    <property type="match status" value="1"/>
</dbReference>
<feature type="domain" description="Response regulatory" evidence="11">
    <location>
        <begin position="774"/>
        <end position="887"/>
    </location>
</feature>
<evidence type="ECO:0000313" key="12">
    <source>
        <dbReference type="EMBL" id="QXI18125.1"/>
    </source>
</evidence>
<gene>
    <name evidence="12" type="ORF">HU739_003770</name>
</gene>
<evidence type="ECO:0000256" key="5">
    <source>
        <dbReference type="ARBA" id="ARBA00022777"/>
    </source>
</evidence>
<dbReference type="InterPro" id="IPR029016">
    <property type="entry name" value="GAF-like_dom_sf"/>
</dbReference>
<feature type="domain" description="Response regulatory" evidence="11">
    <location>
        <begin position="1042"/>
        <end position="1159"/>
    </location>
</feature>
<organism evidence="12 13">
    <name type="scientific">Pseudomonas hamedanensis</name>
    <dbReference type="NCBI Taxonomy" id="2745504"/>
    <lineage>
        <taxon>Bacteria</taxon>
        <taxon>Pseudomonadati</taxon>
        <taxon>Pseudomonadota</taxon>
        <taxon>Gammaproteobacteria</taxon>
        <taxon>Pseudomonadales</taxon>
        <taxon>Pseudomonadaceae</taxon>
        <taxon>Pseudomonas</taxon>
    </lineage>
</organism>
<dbReference type="SMART" id="SM00065">
    <property type="entry name" value="GAF"/>
    <property type="match status" value="1"/>
</dbReference>
<dbReference type="Gene3D" id="3.30.450.40">
    <property type="match status" value="1"/>
</dbReference>
<evidence type="ECO:0000259" key="11">
    <source>
        <dbReference type="PROSITE" id="PS50110"/>
    </source>
</evidence>
<dbReference type="InterPro" id="IPR003018">
    <property type="entry name" value="GAF"/>
</dbReference>
<evidence type="ECO:0000256" key="6">
    <source>
        <dbReference type="ARBA" id="ARBA00023012"/>
    </source>
</evidence>
<feature type="transmembrane region" description="Helical" evidence="9">
    <location>
        <begin position="185"/>
        <end position="206"/>
    </location>
</feature>
<dbReference type="CDD" id="cd16922">
    <property type="entry name" value="HATPase_EvgS-ArcB-TorS-like"/>
    <property type="match status" value="1"/>
</dbReference>
<dbReference type="EC" id="2.7.13.3" evidence="2"/>
<dbReference type="GO" id="GO:0000155">
    <property type="term" value="F:phosphorelay sensor kinase activity"/>
    <property type="evidence" value="ECO:0007669"/>
    <property type="project" value="InterPro"/>
</dbReference>
<evidence type="ECO:0000256" key="1">
    <source>
        <dbReference type="ARBA" id="ARBA00000085"/>
    </source>
</evidence>
<protein>
    <recommendedName>
        <fullName evidence="2">histidine kinase</fullName>
        <ecNumber evidence="2">2.7.13.3</ecNumber>
    </recommendedName>
</protein>
<dbReference type="InterPro" id="IPR011006">
    <property type="entry name" value="CheY-like_superfamily"/>
</dbReference>
<keyword evidence="9" id="KW-0472">Membrane</keyword>
<evidence type="ECO:0000256" key="9">
    <source>
        <dbReference type="SAM" id="Phobius"/>
    </source>
</evidence>
<dbReference type="Gene3D" id="1.10.287.130">
    <property type="match status" value="1"/>
</dbReference>
<dbReference type="InterPro" id="IPR036890">
    <property type="entry name" value="HATPase_C_sf"/>
</dbReference>